<feature type="region of interest" description="Disordered" evidence="1">
    <location>
        <begin position="85"/>
        <end position="127"/>
    </location>
</feature>
<evidence type="ECO:0000313" key="4">
    <source>
        <dbReference type="Proteomes" id="UP001142325"/>
    </source>
</evidence>
<dbReference type="AlphaFoldDB" id="A0A9W6HV48"/>
<dbReference type="Proteomes" id="UP001142325">
    <property type="component" value="Unassembled WGS sequence"/>
</dbReference>
<keyword evidence="4" id="KW-1185">Reference proteome</keyword>
<sequence length="450" mass="46028">MPFESPATESAPTRRSRRLPTSGAPETPETSQEQQLETPAAVVAPAPLTRRSRRQDATSASPSAQQLDTVDGVAAAQTLIAASALAAAQAVADPSDEPKPTPSAPSARSDDAPTTRTRARAAARPTVTVTPVAAPVSEPATVPTQVVEDAPATAPEVEYDVFAAASQLFASAAPESAGPSLPRHRSASADPAATSEHVVPQRPRVGALRKMVTIGASAGVMGIAGLLAVSMTLPAEAVAAAQGASLASTTSLVAQGPSAGSSKTEQGEIQAFVAPTAVQNEALTGAAGFSTISRADLAAEQGIRYSDSLYTNDPNASIQWPFVVGVAMSSPYGPRWGQLHAGIDLVPGEGAPIQAIADGVVRLATESDGGYGVGTYIDHVIDGQLITSHYAHMQYGSQRLQTGDVVKVGDIVGLTGNTGRSYGAHLHFELIVNGSTIDPLPWMMANAGRK</sequence>
<feature type="domain" description="M23ase beta-sheet core" evidence="2">
    <location>
        <begin position="339"/>
        <end position="439"/>
    </location>
</feature>
<evidence type="ECO:0000256" key="1">
    <source>
        <dbReference type="SAM" id="MobiDB-lite"/>
    </source>
</evidence>
<dbReference type="PANTHER" id="PTHR21666:SF270">
    <property type="entry name" value="MUREIN HYDROLASE ACTIVATOR ENVC"/>
    <property type="match status" value="1"/>
</dbReference>
<evidence type="ECO:0000313" key="3">
    <source>
        <dbReference type="EMBL" id="GLK03198.1"/>
    </source>
</evidence>
<reference evidence="3" key="2">
    <citation type="submission" date="2023-01" db="EMBL/GenBank/DDBJ databases">
        <authorList>
            <person name="Sun Q."/>
            <person name="Evtushenko L."/>
        </authorList>
    </citation>
    <scope>NUCLEOTIDE SEQUENCE</scope>
    <source>
        <strain evidence="3">VKM Ac-1958</strain>
    </source>
</reference>
<dbReference type="SUPFAM" id="SSF51261">
    <property type="entry name" value="Duplicated hybrid motif"/>
    <property type="match status" value="1"/>
</dbReference>
<dbReference type="CDD" id="cd12797">
    <property type="entry name" value="M23_peptidase"/>
    <property type="match status" value="1"/>
</dbReference>
<feature type="region of interest" description="Disordered" evidence="1">
    <location>
        <begin position="1"/>
        <end position="69"/>
    </location>
</feature>
<proteinExistence type="predicted"/>
<dbReference type="Pfam" id="PF01551">
    <property type="entry name" value="Peptidase_M23"/>
    <property type="match status" value="1"/>
</dbReference>
<evidence type="ECO:0000259" key="2">
    <source>
        <dbReference type="Pfam" id="PF01551"/>
    </source>
</evidence>
<dbReference type="InterPro" id="IPR050570">
    <property type="entry name" value="Cell_wall_metabolism_enzyme"/>
</dbReference>
<feature type="compositionally biased region" description="Polar residues" evidence="1">
    <location>
        <begin position="57"/>
        <end position="68"/>
    </location>
</feature>
<name>A0A9W6HV48_9MICO</name>
<dbReference type="InterPro" id="IPR011055">
    <property type="entry name" value="Dup_hybrid_motif"/>
</dbReference>
<comment type="caution">
    <text evidence="3">The sequence shown here is derived from an EMBL/GenBank/DDBJ whole genome shotgun (WGS) entry which is preliminary data.</text>
</comment>
<dbReference type="GO" id="GO:0004222">
    <property type="term" value="F:metalloendopeptidase activity"/>
    <property type="evidence" value="ECO:0007669"/>
    <property type="project" value="TreeGrafter"/>
</dbReference>
<dbReference type="RefSeq" id="WP_204937994.1">
    <property type="nucleotide sequence ID" value="NZ_BAAAUM010000002.1"/>
</dbReference>
<dbReference type="Gene3D" id="2.70.70.10">
    <property type="entry name" value="Glucose Permease (Domain IIA)"/>
    <property type="match status" value="1"/>
</dbReference>
<dbReference type="EMBL" id="BSET01000002">
    <property type="protein sequence ID" value="GLK03198.1"/>
    <property type="molecule type" value="Genomic_DNA"/>
</dbReference>
<feature type="compositionally biased region" description="Low complexity" evidence="1">
    <location>
        <begin position="114"/>
        <end position="127"/>
    </location>
</feature>
<accession>A0A9W6HV48</accession>
<feature type="region of interest" description="Disordered" evidence="1">
    <location>
        <begin position="174"/>
        <end position="199"/>
    </location>
</feature>
<feature type="compositionally biased region" description="Polar residues" evidence="1">
    <location>
        <begin position="28"/>
        <end position="37"/>
    </location>
</feature>
<reference evidence="3" key="1">
    <citation type="journal article" date="2014" name="Int. J. Syst. Evol. Microbiol.">
        <title>Complete genome sequence of Corynebacterium casei LMG S-19264T (=DSM 44701T), isolated from a smear-ripened cheese.</title>
        <authorList>
            <consortium name="US DOE Joint Genome Institute (JGI-PGF)"/>
            <person name="Walter F."/>
            <person name="Albersmeier A."/>
            <person name="Kalinowski J."/>
            <person name="Ruckert C."/>
        </authorList>
    </citation>
    <scope>NUCLEOTIDE SEQUENCE</scope>
    <source>
        <strain evidence="3">VKM Ac-1958</strain>
    </source>
</reference>
<dbReference type="PANTHER" id="PTHR21666">
    <property type="entry name" value="PEPTIDASE-RELATED"/>
    <property type="match status" value="1"/>
</dbReference>
<gene>
    <name evidence="3" type="ORF">GCM10017596_29130</name>
</gene>
<dbReference type="InterPro" id="IPR016047">
    <property type="entry name" value="M23ase_b-sheet_dom"/>
</dbReference>
<protein>
    <recommendedName>
        <fullName evidence="2">M23ase beta-sheet core domain-containing protein</fullName>
    </recommendedName>
</protein>
<organism evidence="3 4">
    <name type="scientific">Microbacterium keratanolyticum</name>
    <dbReference type="NCBI Taxonomy" id="67574"/>
    <lineage>
        <taxon>Bacteria</taxon>
        <taxon>Bacillati</taxon>
        <taxon>Actinomycetota</taxon>
        <taxon>Actinomycetes</taxon>
        <taxon>Micrococcales</taxon>
        <taxon>Microbacteriaceae</taxon>
        <taxon>Microbacterium</taxon>
    </lineage>
</organism>